<protein>
    <submittedName>
        <fullName evidence="1">Uncharacterized protein</fullName>
    </submittedName>
</protein>
<sequence>MQRIYQAQEMLLVGKKQEVIVELRRLMMRHGGNTPLTRILNSQSATRKLSSK</sequence>
<dbReference type="AlphaFoldDB" id="A0A383REI4"/>
<accession>A0A383REI4</accession>
<proteinExistence type="predicted"/>
<dbReference type="EMBL" id="LS992241">
    <property type="protein sequence ID" value="SYX84749.1"/>
    <property type="molecule type" value="Genomic_DNA"/>
</dbReference>
<evidence type="ECO:0000313" key="1">
    <source>
        <dbReference type="EMBL" id="SYX84749.1"/>
    </source>
</evidence>
<evidence type="ECO:0000313" key="2">
    <source>
        <dbReference type="Proteomes" id="UP000304148"/>
    </source>
</evidence>
<reference evidence="2" key="1">
    <citation type="submission" date="2018-08" db="EMBL/GenBank/DDBJ databases">
        <authorList>
            <person name="Chevrot R."/>
        </authorList>
    </citation>
    <scope>NUCLEOTIDE SEQUENCE [LARGE SCALE GENOMIC DNA]</scope>
</reference>
<dbReference type="Proteomes" id="UP000304148">
    <property type="component" value="Chromosome"/>
</dbReference>
<organism evidence="1 2">
    <name type="scientific">Paenibacillus alvei</name>
    <name type="common">Bacillus alvei</name>
    <dbReference type="NCBI Taxonomy" id="44250"/>
    <lineage>
        <taxon>Bacteria</taxon>
        <taxon>Bacillati</taxon>
        <taxon>Bacillota</taxon>
        <taxon>Bacilli</taxon>
        <taxon>Bacillales</taxon>
        <taxon>Paenibacillaceae</taxon>
        <taxon>Paenibacillus</taxon>
    </lineage>
</organism>
<dbReference type="RefSeq" id="WP_172619518.1">
    <property type="nucleotide sequence ID" value="NZ_LS992241.1"/>
</dbReference>
<name>A0A383REI4_PAEAL</name>
<gene>
    <name evidence="1" type="ORF">PBLR_13171</name>
</gene>